<sequence length="285" mass="31438">MSGEREVPAEDSIRVVCRFRPLNDSEEKAGSKFIVKFPSGGDDNCISIGGKVYLFDKVFKPNATQEKVYNEAAKSIVSDVLCGYNGTIFAYGQTSSGKTHTMEGVIGDPAKQGIIPRIVNDIFNHIYAMEENLEFHIKVSYFEIYMDKIRDLLDISKVNLSVHEDKNRVPFVKGATERFVSSPEDVFEVIEEGKANRHIAVTNMNEHSSRSHSVFLINVKQENLENEKKLSGKLYLVDLAGSEKVSKTGAEGTVLDEAKNINKSLSALGNVISALADGNVSKPTL</sequence>
<accession>A0A8K0KCV0</accession>
<dbReference type="InterPro" id="IPR036961">
    <property type="entry name" value="Kinesin_motor_dom_sf"/>
</dbReference>
<keyword evidence="7" id="KW-0206">Cytoskeleton</keyword>
<feature type="binding site" evidence="8">
    <location>
        <begin position="92"/>
        <end position="99"/>
    </location>
    <ligand>
        <name>ATP</name>
        <dbReference type="ChEBI" id="CHEBI:30616"/>
    </ligand>
</feature>
<proteinExistence type="inferred from homology"/>
<comment type="caution">
    <text evidence="11">The sequence shown here is derived from an EMBL/GenBank/DDBJ whole genome shotgun (WGS) entry which is preliminary data.</text>
</comment>
<evidence type="ECO:0000256" key="7">
    <source>
        <dbReference type="ARBA" id="ARBA00023212"/>
    </source>
</evidence>
<dbReference type="GO" id="GO:0003777">
    <property type="term" value="F:microtubule motor activity"/>
    <property type="evidence" value="ECO:0007669"/>
    <property type="project" value="InterPro"/>
</dbReference>
<keyword evidence="5" id="KW-0175">Coiled coil</keyword>
<evidence type="ECO:0000313" key="11">
    <source>
        <dbReference type="EMBL" id="KAG8231824.1"/>
    </source>
</evidence>
<dbReference type="GO" id="GO:0005874">
    <property type="term" value="C:microtubule"/>
    <property type="evidence" value="ECO:0007669"/>
    <property type="project" value="UniProtKB-KW"/>
</dbReference>
<keyword evidence="3 8" id="KW-0547">Nucleotide-binding</keyword>
<dbReference type="PROSITE" id="PS50067">
    <property type="entry name" value="KINESIN_MOTOR_2"/>
    <property type="match status" value="1"/>
</dbReference>
<keyword evidence="6 8" id="KW-0505">Motor protein</keyword>
<evidence type="ECO:0000256" key="9">
    <source>
        <dbReference type="RuleBase" id="RU000394"/>
    </source>
</evidence>
<dbReference type="Proteomes" id="UP000792457">
    <property type="component" value="Unassembled WGS sequence"/>
</dbReference>
<evidence type="ECO:0000259" key="10">
    <source>
        <dbReference type="PROSITE" id="PS50067"/>
    </source>
</evidence>
<dbReference type="InterPro" id="IPR027640">
    <property type="entry name" value="Kinesin-like_fam"/>
</dbReference>
<comment type="similarity">
    <text evidence="8 9">Belongs to the TRAFAC class myosin-kinesin ATPase superfamily. Kinesin family.</text>
</comment>
<comment type="subcellular location">
    <subcellularLocation>
        <location evidence="1">Cytoplasm</location>
        <location evidence="1">Cytoskeleton</location>
    </subcellularLocation>
</comment>
<evidence type="ECO:0000256" key="8">
    <source>
        <dbReference type="PROSITE-ProRule" id="PRU00283"/>
    </source>
</evidence>
<evidence type="ECO:0000256" key="4">
    <source>
        <dbReference type="ARBA" id="ARBA00022840"/>
    </source>
</evidence>
<dbReference type="EMBL" id="KZ308578">
    <property type="protein sequence ID" value="KAG8231824.1"/>
    <property type="molecule type" value="Genomic_DNA"/>
</dbReference>
<dbReference type="PROSITE" id="PS00411">
    <property type="entry name" value="KINESIN_MOTOR_1"/>
    <property type="match status" value="1"/>
</dbReference>
<protein>
    <recommendedName>
        <fullName evidence="9">Kinesin-like protein</fullName>
    </recommendedName>
</protein>
<dbReference type="SMART" id="SM00129">
    <property type="entry name" value="KISc"/>
    <property type="match status" value="1"/>
</dbReference>
<evidence type="ECO:0000256" key="2">
    <source>
        <dbReference type="ARBA" id="ARBA00022701"/>
    </source>
</evidence>
<dbReference type="AlphaFoldDB" id="A0A8K0KCV0"/>
<dbReference type="InterPro" id="IPR001752">
    <property type="entry name" value="Kinesin_motor_dom"/>
</dbReference>
<dbReference type="GO" id="GO:0008017">
    <property type="term" value="F:microtubule binding"/>
    <property type="evidence" value="ECO:0007669"/>
    <property type="project" value="InterPro"/>
</dbReference>
<feature type="domain" description="Kinesin motor" evidence="10">
    <location>
        <begin position="12"/>
        <end position="285"/>
    </location>
</feature>
<dbReference type="PANTHER" id="PTHR47968">
    <property type="entry name" value="CENTROMERE PROTEIN E"/>
    <property type="match status" value="1"/>
</dbReference>
<dbReference type="GO" id="GO:0007018">
    <property type="term" value="P:microtubule-based movement"/>
    <property type="evidence" value="ECO:0007669"/>
    <property type="project" value="InterPro"/>
</dbReference>
<dbReference type="PRINTS" id="PR00380">
    <property type="entry name" value="KINESINHEAVY"/>
</dbReference>
<dbReference type="OrthoDB" id="3176171at2759"/>
<dbReference type="Gene3D" id="3.40.850.10">
    <property type="entry name" value="Kinesin motor domain"/>
    <property type="match status" value="1"/>
</dbReference>
<keyword evidence="2 9" id="KW-0493">Microtubule</keyword>
<dbReference type="SUPFAM" id="SSF52540">
    <property type="entry name" value="P-loop containing nucleoside triphosphate hydrolases"/>
    <property type="match status" value="1"/>
</dbReference>
<dbReference type="InterPro" id="IPR027417">
    <property type="entry name" value="P-loop_NTPase"/>
</dbReference>
<evidence type="ECO:0000256" key="5">
    <source>
        <dbReference type="ARBA" id="ARBA00023054"/>
    </source>
</evidence>
<dbReference type="CDD" id="cd01369">
    <property type="entry name" value="KISc_KHC_KIF5"/>
    <property type="match status" value="1"/>
</dbReference>
<organism evidence="11 12">
    <name type="scientific">Ladona fulva</name>
    <name type="common">Scarce chaser dragonfly</name>
    <name type="synonym">Libellula fulva</name>
    <dbReference type="NCBI Taxonomy" id="123851"/>
    <lineage>
        <taxon>Eukaryota</taxon>
        <taxon>Metazoa</taxon>
        <taxon>Ecdysozoa</taxon>
        <taxon>Arthropoda</taxon>
        <taxon>Hexapoda</taxon>
        <taxon>Insecta</taxon>
        <taxon>Pterygota</taxon>
        <taxon>Palaeoptera</taxon>
        <taxon>Odonata</taxon>
        <taxon>Epiprocta</taxon>
        <taxon>Anisoptera</taxon>
        <taxon>Libelluloidea</taxon>
        <taxon>Libellulidae</taxon>
        <taxon>Ladona</taxon>
    </lineage>
</organism>
<evidence type="ECO:0000256" key="6">
    <source>
        <dbReference type="ARBA" id="ARBA00023175"/>
    </source>
</evidence>
<dbReference type="PANTHER" id="PTHR47968:SF36">
    <property type="entry name" value="KINESIN HEAVY CHAIN ISOFORM X1"/>
    <property type="match status" value="1"/>
</dbReference>
<gene>
    <name evidence="11" type="ORF">J437_LFUL012318</name>
</gene>
<reference evidence="11" key="1">
    <citation type="submission" date="2013-04" db="EMBL/GenBank/DDBJ databases">
        <authorList>
            <person name="Qu J."/>
            <person name="Murali S.C."/>
            <person name="Bandaranaike D."/>
            <person name="Bellair M."/>
            <person name="Blankenburg K."/>
            <person name="Chao H."/>
            <person name="Dinh H."/>
            <person name="Doddapaneni H."/>
            <person name="Downs B."/>
            <person name="Dugan-Rocha S."/>
            <person name="Elkadiri S."/>
            <person name="Gnanaolivu R.D."/>
            <person name="Hernandez B."/>
            <person name="Javaid M."/>
            <person name="Jayaseelan J.C."/>
            <person name="Lee S."/>
            <person name="Li M."/>
            <person name="Ming W."/>
            <person name="Munidasa M."/>
            <person name="Muniz J."/>
            <person name="Nguyen L."/>
            <person name="Ongeri F."/>
            <person name="Osuji N."/>
            <person name="Pu L.-L."/>
            <person name="Puazo M."/>
            <person name="Qu C."/>
            <person name="Quiroz J."/>
            <person name="Raj R."/>
            <person name="Weissenberger G."/>
            <person name="Xin Y."/>
            <person name="Zou X."/>
            <person name="Han Y."/>
            <person name="Richards S."/>
            <person name="Worley K."/>
            <person name="Muzny D."/>
            <person name="Gibbs R."/>
        </authorList>
    </citation>
    <scope>NUCLEOTIDE SEQUENCE</scope>
    <source>
        <strain evidence="11">Sampled in the wild</strain>
    </source>
</reference>
<keyword evidence="12" id="KW-1185">Reference proteome</keyword>
<keyword evidence="7" id="KW-0963">Cytoplasm</keyword>
<reference evidence="11" key="2">
    <citation type="submission" date="2017-10" db="EMBL/GenBank/DDBJ databases">
        <title>Ladona fulva Genome sequencing and assembly.</title>
        <authorList>
            <person name="Murali S."/>
            <person name="Richards S."/>
            <person name="Bandaranaike D."/>
            <person name="Bellair M."/>
            <person name="Blankenburg K."/>
            <person name="Chao H."/>
            <person name="Dinh H."/>
            <person name="Doddapaneni H."/>
            <person name="Dugan-Rocha S."/>
            <person name="Elkadiri S."/>
            <person name="Gnanaolivu R."/>
            <person name="Hernandez B."/>
            <person name="Skinner E."/>
            <person name="Javaid M."/>
            <person name="Lee S."/>
            <person name="Li M."/>
            <person name="Ming W."/>
            <person name="Munidasa M."/>
            <person name="Muniz J."/>
            <person name="Nguyen L."/>
            <person name="Hughes D."/>
            <person name="Osuji N."/>
            <person name="Pu L.-L."/>
            <person name="Puazo M."/>
            <person name="Qu C."/>
            <person name="Quiroz J."/>
            <person name="Raj R."/>
            <person name="Weissenberger G."/>
            <person name="Xin Y."/>
            <person name="Zou X."/>
            <person name="Han Y."/>
            <person name="Worley K."/>
            <person name="Muzny D."/>
            <person name="Gibbs R."/>
        </authorList>
    </citation>
    <scope>NUCLEOTIDE SEQUENCE</scope>
    <source>
        <strain evidence="11">Sampled in the wild</strain>
    </source>
</reference>
<keyword evidence="4 8" id="KW-0067">ATP-binding</keyword>
<evidence type="ECO:0000313" key="12">
    <source>
        <dbReference type="Proteomes" id="UP000792457"/>
    </source>
</evidence>
<evidence type="ECO:0000256" key="1">
    <source>
        <dbReference type="ARBA" id="ARBA00004245"/>
    </source>
</evidence>
<dbReference type="Pfam" id="PF00225">
    <property type="entry name" value="Kinesin"/>
    <property type="match status" value="1"/>
</dbReference>
<dbReference type="InterPro" id="IPR019821">
    <property type="entry name" value="Kinesin_motor_CS"/>
</dbReference>
<name>A0A8K0KCV0_LADFU</name>
<evidence type="ECO:0000256" key="3">
    <source>
        <dbReference type="ARBA" id="ARBA00022741"/>
    </source>
</evidence>
<dbReference type="GO" id="GO:0005524">
    <property type="term" value="F:ATP binding"/>
    <property type="evidence" value="ECO:0007669"/>
    <property type="project" value="UniProtKB-UniRule"/>
</dbReference>